<feature type="signal peptide" evidence="1">
    <location>
        <begin position="1"/>
        <end position="23"/>
    </location>
</feature>
<feature type="chain" id="PRO_5003587135" evidence="1">
    <location>
        <begin position="24"/>
        <end position="156"/>
    </location>
</feature>
<dbReference type="VEuPathDB" id="FungiDB:KRP23_13396"/>
<dbReference type="eggNOG" id="ENOG502REP9">
    <property type="taxonomic scope" value="Eukaryota"/>
</dbReference>
<dbReference type="EnsemblProtists" id="Phyra74796">
    <property type="protein sequence ID" value="Phyra74796"/>
    <property type="gene ID" value="Phyra74796"/>
</dbReference>
<evidence type="ECO:0000313" key="2">
    <source>
        <dbReference type="EnsemblProtists" id="Phyra74796"/>
    </source>
</evidence>
<name>H3GG72_PHYRM</name>
<dbReference type="HOGENOM" id="CLU_1520750_0_0_1"/>
<reference evidence="2" key="2">
    <citation type="submission" date="2015-06" db="UniProtKB">
        <authorList>
            <consortium name="EnsemblProtists"/>
        </authorList>
    </citation>
    <scope>IDENTIFICATION</scope>
    <source>
        <strain evidence="2">Pr102</strain>
    </source>
</reference>
<keyword evidence="1" id="KW-0732">Signal</keyword>
<keyword evidence="3" id="KW-1185">Reference proteome</keyword>
<evidence type="ECO:0000313" key="3">
    <source>
        <dbReference type="Proteomes" id="UP000005238"/>
    </source>
</evidence>
<dbReference type="STRING" id="164328.H3GG72"/>
<reference evidence="3" key="1">
    <citation type="journal article" date="2006" name="Science">
        <title>Phytophthora genome sequences uncover evolutionary origins and mechanisms of pathogenesis.</title>
        <authorList>
            <person name="Tyler B.M."/>
            <person name="Tripathy S."/>
            <person name="Zhang X."/>
            <person name="Dehal P."/>
            <person name="Jiang R.H."/>
            <person name="Aerts A."/>
            <person name="Arredondo F.D."/>
            <person name="Baxter L."/>
            <person name="Bensasson D."/>
            <person name="Beynon J.L."/>
            <person name="Chapman J."/>
            <person name="Damasceno C.M."/>
            <person name="Dorrance A.E."/>
            <person name="Dou D."/>
            <person name="Dickerman A.W."/>
            <person name="Dubchak I.L."/>
            <person name="Garbelotto M."/>
            <person name="Gijzen M."/>
            <person name="Gordon S.G."/>
            <person name="Govers F."/>
            <person name="Grunwald N.J."/>
            <person name="Huang W."/>
            <person name="Ivors K.L."/>
            <person name="Jones R.W."/>
            <person name="Kamoun S."/>
            <person name="Krampis K."/>
            <person name="Lamour K.H."/>
            <person name="Lee M.K."/>
            <person name="McDonald W.H."/>
            <person name="Medina M."/>
            <person name="Meijer H.J."/>
            <person name="Nordberg E.K."/>
            <person name="Maclean D.J."/>
            <person name="Ospina-Giraldo M.D."/>
            <person name="Morris P.F."/>
            <person name="Phuntumart V."/>
            <person name="Putnam N.H."/>
            <person name="Rash S."/>
            <person name="Rose J.K."/>
            <person name="Sakihama Y."/>
            <person name="Salamov A.A."/>
            <person name="Savidor A."/>
            <person name="Scheuring C.F."/>
            <person name="Smith B.M."/>
            <person name="Sobral B.W."/>
            <person name="Terry A."/>
            <person name="Torto-Alalibo T.A."/>
            <person name="Win J."/>
            <person name="Xu Z."/>
            <person name="Zhang H."/>
            <person name="Grigoriev I.V."/>
            <person name="Rokhsar D.S."/>
            <person name="Boore J.L."/>
        </authorList>
    </citation>
    <scope>NUCLEOTIDE SEQUENCE [LARGE SCALE GENOMIC DNA]</scope>
    <source>
        <strain evidence="3">Pr102</strain>
    </source>
</reference>
<organism evidence="2 3">
    <name type="scientific">Phytophthora ramorum</name>
    <name type="common">Sudden oak death agent</name>
    <dbReference type="NCBI Taxonomy" id="164328"/>
    <lineage>
        <taxon>Eukaryota</taxon>
        <taxon>Sar</taxon>
        <taxon>Stramenopiles</taxon>
        <taxon>Oomycota</taxon>
        <taxon>Peronosporomycetes</taxon>
        <taxon>Peronosporales</taxon>
        <taxon>Peronosporaceae</taxon>
        <taxon>Phytophthora</taxon>
    </lineage>
</organism>
<protein>
    <submittedName>
        <fullName evidence="2">Uncharacterized protein</fullName>
    </submittedName>
</protein>
<evidence type="ECO:0000256" key="1">
    <source>
        <dbReference type="SAM" id="SignalP"/>
    </source>
</evidence>
<accession>H3GG72</accession>
<dbReference type="AlphaFoldDB" id="H3GG72"/>
<dbReference type="InParanoid" id="H3GG72"/>
<proteinExistence type="predicted"/>
<dbReference type="VEuPathDB" id="FungiDB:KRP22_14189"/>
<dbReference type="Proteomes" id="UP000005238">
    <property type="component" value="Unassembled WGS sequence"/>
</dbReference>
<dbReference type="EMBL" id="DS566007">
    <property type="status" value="NOT_ANNOTATED_CDS"/>
    <property type="molecule type" value="Genomic_DNA"/>
</dbReference>
<sequence>MQFCRSSALSALTALLLLGSASATNMTAVQVFDEDSCTGTPLQVVFTPTTDCGSVTPATNCSLEAEELALYASGACTSDPLAAYRIDSECHATIDAGTSFQVDWSHDTAPTFKLFADASCSSTPMFEIALTVGSDECFGGSLKLFVAASDESAAAE</sequence>